<protein>
    <submittedName>
        <fullName evidence="1">6-phospho-beta-glucosidase</fullName>
    </submittedName>
</protein>
<evidence type="ECO:0000313" key="2">
    <source>
        <dbReference type="Proteomes" id="UP001348369"/>
    </source>
</evidence>
<dbReference type="Proteomes" id="UP001348369">
    <property type="component" value="Chromosome"/>
</dbReference>
<organism evidence="1 2">
    <name type="scientific">Streptomyces scopuliridis</name>
    <dbReference type="NCBI Taxonomy" id="452529"/>
    <lineage>
        <taxon>Bacteria</taxon>
        <taxon>Bacillati</taxon>
        <taxon>Actinomycetota</taxon>
        <taxon>Actinomycetes</taxon>
        <taxon>Kitasatosporales</taxon>
        <taxon>Streptomycetaceae</taxon>
        <taxon>Streptomyces</taxon>
    </lineage>
</organism>
<gene>
    <name evidence="1" type="ORF">OG835_40425</name>
</gene>
<accession>A0ACD4ZXM3</accession>
<keyword evidence="2" id="KW-1185">Reference proteome</keyword>
<reference evidence="1" key="1">
    <citation type="submission" date="2022-10" db="EMBL/GenBank/DDBJ databases">
        <title>The complete genomes of actinobacterial strains from the NBC collection.</title>
        <authorList>
            <person name="Joergensen T.S."/>
            <person name="Alvarez Arevalo M."/>
            <person name="Sterndorff E.B."/>
            <person name="Faurdal D."/>
            <person name="Vuksanovic O."/>
            <person name="Mourched A.-S."/>
            <person name="Charusanti P."/>
            <person name="Shaw S."/>
            <person name="Blin K."/>
            <person name="Weber T."/>
        </authorList>
    </citation>
    <scope>NUCLEOTIDE SEQUENCE</scope>
    <source>
        <strain evidence="1">NBC 01771</strain>
    </source>
</reference>
<proteinExistence type="predicted"/>
<sequence>MRLTILGGGGFRVPLVYGALLGDHAEGRVTDVTLHDLDAARLTAVARVLAEQAASVPDAPAVTATTDLDEALRGADFVFSAIRVGGLEGRAADERIALDQGVLGQETVGAGGIAYGLRTVPVAVDIARRVARLAPDAWVINFTNPAGLVTEAMARYLGDRVIGICDSPVGLGRRVARALGADPDEASIDYVGLNHLGWLRGLRVAGRDELPRLLADTEALGSFEEGRLFGAEWLQSLGAIPNEYLHYYYFNREAVHAYQKAEQTRGAFLRDQQARFYDEMERPGTPALAAWDRTRAEREATYMAANREAAGVGERDACDLESGGYEKVALALMRAISRDERTTLILNVRNRTTLRVLDEEAVIEVPCFVDANGAHPLAVSPLPHHATGLVCGVKAVEREVLAAAESGSRATAAKAFALHPLVDSVTVARRLVDGYTREHPGLAYLNRK</sequence>
<evidence type="ECO:0000313" key="1">
    <source>
        <dbReference type="EMBL" id="WSC02649.1"/>
    </source>
</evidence>
<dbReference type="EMBL" id="CP109109">
    <property type="protein sequence ID" value="WSC02649.1"/>
    <property type="molecule type" value="Genomic_DNA"/>
</dbReference>
<name>A0ACD4ZXM3_9ACTN</name>